<dbReference type="Proteomes" id="UP001642484">
    <property type="component" value="Unassembled WGS sequence"/>
</dbReference>
<dbReference type="InterPro" id="IPR053185">
    <property type="entry name" value="SET_domain_protein"/>
</dbReference>
<dbReference type="InterPro" id="IPR001214">
    <property type="entry name" value="SET_dom"/>
</dbReference>
<dbReference type="SUPFAM" id="SSF82199">
    <property type="entry name" value="SET domain"/>
    <property type="match status" value="1"/>
</dbReference>
<comment type="caution">
    <text evidence="3">The sequence shown here is derived from an EMBL/GenBank/DDBJ whole genome shotgun (WGS) entry which is preliminary data.</text>
</comment>
<evidence type="ECO:0000313" key="4">
    <source>
        <dbReference type="Proteomes" id="UP001642484"/>
    </source>
</evidence>
<dbReference type="Pfam" id="PF00856">
    <property type="entry name" value="SET"/>
    <property type="match status" value="1"/>
</dbReference>
<keyword evidence="4" id="KW-1185">Reference proteome</keyword>
<dbReference type="Gene3D" id="1.25.40.10">
    <property type="entry name" value="Tetratricopeptide repeat domain"/>
    <property type="match status" value="1"/>
</dbReference>
<accession>A0ABP0T0N3</accession>
<dbReference type="CDD" id="cd20071">
    <property type="entry name" value="SET_SMYD"/>
    <property type="match status" value="1"/>
</dbReference>
<evidence type="ECO:0000256" key="1">
    <source>
        <dbReference type="SAM" id="MobiDB-lite"/>
    </source>
</evidence>
<dbReference type="PANTHER" id="PTHR47332:SF4">
    <property type="entry name" value="SET DOMAIN-CONTAINING PROTEIN 5"/>
    <property type="match status" value="1"/>
</dbReference>
<dbReference type="InterPro" id="IPR046341">
    <property type="entry name" value="SET_dom_sf"/>
</dbReference>
<dbReference type="SMART" id="SM00317">
    <property type="entry name" value="SET"/>
    <property type="match status" value="1"/>
</dbReference>
<dbReference type="InterPro" id="IPR011990">
    <property type="entry name" value="TPR-like_helical_dom_sf"/>
</dbReference>
<dbReference type="EMBL" id="CAXAMN010028951">
    <property type="protein sequence ID" value="CAK9118267.1"/>
    <property type="molecule type" value="Genomic_DNA"/>
</dbReference>
<sequence>MPSAMICWLVTIVPPPPLLTHALSPSTLSKGGHDPWRQEAVQMQKDDPELTISQIAARLNKPVKTVKSALANARKKEALAKSEKGSQGYSKEGRNDNDKANLLPYQIAPIPGKGLGLVATRKICRGELIVQEKPVLTASGGLVGFALKQLQTQFDQLSSSVQDEIMVLYDKHAPDGVGKTLSGVFSTNALPQGVGSPDAALCLVISRANHSCISNAYHGWVDGRERLYCDTDIESGEEICTNYIQWHRTTIQRQDALQAQFGFLCGCPACMEEETLRKKHDAIRCQIGELDEAIPELAFSPSKAVALVEKVLGLYEQLGRPVPHAAEQRHCYDAFQLSLSEGNMQAAKRWIRRAYNASVVTDGMTSPGTLRFQRFMKNPMSRMQDGPCV</sequence>
<dbReference type="Gene3D" id="2.170.270.10">
    <property type="entry name" value="SET domain"/>
    <property type="match status" value="1"/>
</dbReference>
<dbReference type="PROSITE" id="PS50280">
    <property type="entry name" value="SET"/>
    <property type="match status" value="1"/>
</dbReference>
<feature type="domain" description="SET" evidence="2">
    <location>
        <begin position="103"/>
        <end position="244"/>
    </location>
</feature>
<name>A0ABP0T0N3_9DINO</name>
<protein>
    <recommendedName>
        <fullName evidence="2">SET domain-containing protein</fullName>
    </recommendedName>
</protein>
<feature type="region of interest" description="Disordered" evidence="1">
    <location>
        <begin position="76"/>
        <end position="100"/>
    </location>
</feature>
<reference evidence="3 4" key="1">
    <citation type="submission" date="2024-02" db="EMBL/GenBank/DDBJ databases">
        <authorList>
            <person name="Chen Y."/>
            <person name="Shah S."/>
            <person name="Dougan E. K."/>
            <person name="Thang M."/>
            <person name="Chan C."/>
        </authorList>
    </citation>
    <scope>NUCLEOTIDE SEQUENCE [LARGE SCALE GENOMIC DNA]</scope>
</reference>
<dbReference type="PANTHER" id="PTHR47332">
    <property type="entry name" value="SET DOMAIN-CONTAINING PROTEIN 5"/>
    <property type="match status" value="1"/>
</dbReference>
<proteinExistence type="predicted"/>
<evidence type="ECO:0000259" key="2">
    <source>
        <dbReference type="PROSITE" id="PS50280"/>
    </source>
</evidence>
<gene>
    <name evidence="3" type="ORF">CCMP2556_LOCUS55394</name>
</gene>
<evidence type="ECO:0000313" key="3">
    <source>
        <dbReference type="EMBL" id="CAK9118267.1"/>
    </source>
</evidence>
<organism evidence="3 4">
    <name type="scientific">Durusdinium trenchii</name>
    <dbReference type="NCBI Taxonomy" id="1381693"/>
    <lineage>
        <taxon>Eukaryota</taxon>
        <taxon>Sar</taxon>
        <taxon>Alveolata</taxon>
        <taxon>Dinophyceae</taxon>
        <taxon>Suessiales</taxon>
        <taxon>Symbiodiniaceae</taxon>
        <taxon>Durusdinium</taxon>
    </lineage>
</organism>